<comment type="similarity">
    <text evidence="2">Belongs to the LemA family.</text>
</comment>
<keyword evidence="3" id="KW-0812">Transmembrane</keyword>
<dbReference type="InterPro" id="IPR007156">
    <property type="entry name" value="MamQ_LemA"/>
</dbReference>
<organism evidence="6 7">
    <name type="scientific">Fimbriimonas ginsengisoli</name>
    <dbReference type="NCBI Taxonomy" id="1005039"/>
    <lineage>
        <taxon>Bacteria</taxon>
        <taxon>Bacillati</taxon>
        <taxon>Armatimonadota</taxon>
        <taxon>Fimbriimonadia</taxon>
        <taxon>Fimbriimonadales</taxon>
        <taxon>Fimbriimonadaceae</taxon>
        <taxon>Fimbriimonas</taxon>
    </lineage>
</organism>
<dbReference type="AlphaFoldDB" id="A0A931LWM5"/>
<evidence type="ECO:0000256" key="4">
    <source>
        <dbReference type="ARBA" id="ARBA00022989"/>
    </source>
</evidence>
<dbReference type="PANTHER" id="PTHR34478:SF1">
    <property type="entry name" value="PROTEIN LEMA"/>
    <property type="match status" value="1"/>
</dbReference>
<dbReference type="Proteomes" id="UP000727962">
    <property type="component" value="Unassembled WGS sequence"/>
</dbReference>
<evidence type="ECO:0000256" key="1">
    <source>
        <dbReference type="ARBA" id="ARBA00004167"/>
    </source>
</evidence>
<evidence type="ECO:0000256" key="2">
    <source>
        <dbReference type="ARBA" id="ARBA00008854"/>
    </source>
</evidence>
<dbReference type="Pfam" id="PF04011">
    <property type="entry name" value="LemA"/>
    <property type="match status" value="1"/>
</dbReference>
<dbReference type="SUPFAM" id="SSF140478">
    <property type="entry name" value="LemA-like"/>
    <property type="match status" value="1"/>
</dbReference>
<comment type="caution">
    <text evidence="6">The sequence shown here is derived from an EMBL/GenBank/DDBJ whole genome shotgun (WGS) entry which is preliminary data.</text>
</comment>
<evidence type="ECO:0000256" key="3">
    <source>
        <dbReference type="ARBA" id="ARBA00022692"/>
    </source>
</evidence>
<reference evidence="6" key="1">
    <citation type="submission" date="2020-07" db="EMBL/GenBank/DDBJ databases">
        <title>Huge and variable diversity of episymbiotic CPR bacteria and DPANN archaea in groundwater ecosystems.</title>
        <authorList>
            <person name="He C.Y."/>
            <person name="Keren R."/>
            <person name="Whittaker M."/>
            <person name="Farag I.F."/>
            <person name="Doudna J."/>
            <person name="Cate J.H.D."/>
            <person name="Banfield J.F."/>
        </authorList>
    </citation>
    <scope>NUCLEOTIDE SEQUENCE</scope>
    <source>
        <strain evidence="6">NC_groundwater_17_Pr7_B-0.1um_64_12</strain>
    </source>
</reference>
<dbReference type="PANTHER" id="PTHR34478">
    <property type="entry name" value="PROTEIN LEMA"/>
    <property type="match status" value="1"/>
</dbReference>
<sequence length="181" mass="19882">MVFVSIFFALLLVFAIWQYNKLVGLRQLGKNAWSDVDVYLKRRAELIPNLVATVKGYAGYEQATLERVVQARNTAASAGTPAQRASAEGALTQGIAGIFAIAEAYPDLKASESFLELQRNLAASEQSIAEARQYYNAVVRDNNTLIESFPSGVFASIFGFRPMEFFEVETASEREAPSAKV</sequence>
<keyword evidence="5" id="KW-0472">Membrane</keyword>
<proteinExistence type="inferred from homology"/>
<dbReference type="Gene3D" id="1.20.1440.20">
    <property type="entry name" value="LemA-like domain"/>
    <property type="match status" value="1"/>
</dbReference>
<name>A0A931LWM5_FIMGI</name>
<dbReference type="EMBL" id="JACOSL010000066">
    <property type="protein sequence ID" value="MBI1757563.1"/>
    <property type="molecule type" value="Genomic_DNA"/>
</dbReference>
<keyword evidence="4" id="KW-1133">Transmembrane helix</keyword>
<evidence type="ECO:0000313" key="6">
    <source>
        <dbReference type="EMBL" id="MBI1757563.1"/>
    </source>
</evidence>
<evidence type="ECO:0000256" key="5">
    <source>
        <dbReference type="ARBA" id="ARBA00023136"/>
    </source>
</evidence>
<dbReference type="GO" id="GO:0016020">
    <property type="term" value="C:membrane"/>
    <property type="evidence" value="ECO:0007669"/>
    <property type="project" value="UniProtKB-SubCell"/>
</dbReference>
<accession>A0A931LWM5</accession>
<dbReference type="InterPro" id="IPR023353">
    <property type="entry name" value="LemA-like_dom_sf"/>
</dbReference>
<gene>
    <name evidence="6" type="ORF">HYR64_10715</name>
</gene>
<evidence type="ECO:0000313" key="7">
    <source>
        <dbReference type="Proteomes" id="UP000727962"/>
    </source>
</evidence>
<comment type="subcellular location">
    <subcellularLocation>
        <location evidence="1">Membrane</location>
        <topology evidence="1">Single-pass membrane protein</topology>
    </subcellularLocation>
</comment>
<protein>
    <submittedName>
        <fullName evidence="6">LemA family protein</fullName>
    </submittedName>
</protein>